<accession>A0AAD1WUC2</accession>
<dbReference type="Proteomes" id="UP001295444">
    <property type="component" value="Chromosome 13"/>
</dbReference>
<gene>
    <name evidence="3" type="ORF">PECUL_23A015595</name>
</gene>
<dbReference type="PANTHER" id="PTHR16081:SF0">
    <property type="entry name" value="VERTNIN"/>
    <property type="match status" value="1"/>
</dbReference>
<protein>
    <recommendedName>
        <fullName evidence="2">Vertnin</fullName>
    </recommendedName>
</protein>
<name>A0AAD1WUC2_PELCU</name>
<dbReference type="GO" id="GO:0043565">
    <property type="term" value="F:sequence-specific DNA binding"/>
    <property type="evidence" value="ECO:0007669"/>
    <property type="project" value="InterPro"/>
</dbReference>
<evidence type="ECO:0000256" key="1">
    <source>
        <dbReference type="ARBA" id="ARBA00007290"/>
    </source>
</evidence>
<dbReference type="PANTHER" id="PTHR16081">
    <property type="entry name" value="VERTNIN"/>
    <property type="match status" value="1"/>
</dbReference>
<dbReference type="InterPro" id="IPR038822">
    <property type="entry name" value="Vertnin-like"/>
</dbReference>
<evidence type="ECO:0000313" key="4">
    <source>
        <dbReference type="Proteomes" id="UP001295444"/>
    </source>
</evidence>
<evidence type="ECO:0000313" key="3">
    <source>
        <dbReference type="EMBL" id="CAH2328921.1"/>
    </source>
</evidence>
<dbReference type="EMBL" id="OW240924">
    <property type="protein sequence ID" value="CAH2328921.1"/>
    <property type="molecule type" value="Genomic_DNA"/>
</dbReference>
<dbReference type="InterPro" id="IPR010921">
    <property type="entry name" value="Trp_repressor/repl_initiator"/>
</dbReference>
<evidence type="ECO:0000256" key="2">
    <source>
        <dbReference type="ARBA" id="ARBA00020188"/>
    </source>
</evidence>
<proteinExistence type="inferred from homology"/>
<dbReference type="GO" id="GO:0000785">
    <property type="term" value="C:chromatin"/>
    <property type="evidence" value="ECO:0007669"/>
    <property type="project" value="TreeGrafter"/>
</dbReference>
<dbReference type="GO" id="GO:0006357">
    <property type="term" value="P:regulation of transcription by RNA polymerase II"/>
    <property type="evidence" value="ECO:0007669"/>
    <property type="project" value="TreeGrafter"/>
</dbReference>
<dbReference type="InterPro" id="IPR047273">
    <property type="entry name" value="VRTN_OTU_dom"/>
</dbReference>
<reference evidence="3" key="1">
    <citation type="submission" date="2022-03" db="EMBL/GenBank/DDBJ databases">
        <authorList>
            <person name="Alioto T."/>
            <person name="Alioto T."/>
            <person name="Gomez Garrido J."/>
        </authorList>
    </citation>
    <scope>NUCLEOTIDE SEQUENCE</scope>
</reference>
<keyword evidence="4" id="KW-1185">Reference proteome</keyword>
<sequence>MTSRQLLVQSLLHDLQDAANDCNMDNLINAAYKSDRILRSLSLPRSCMRQFQGELEVDSNALSLYPGDGPRKMLPLKCSGPGNRLFEAASVLLCGHERLAPELQVRTVIEMLLQKSFYLREMADCEVMLQAARYALSTDDCADLKHLPVHVLCAMYDADIRASCFPGTFSNMWHLYALASVLQVNICSIYPLRNQSIRPYFNRSIRPRCGAPDPPTLHIMWSGQTLPPSGFRPHCFVPLVGLEDVDESPTVETLQMLHWDPRLTYSHLHQKYGVTKSTLYRWKRQSHEYRERAITRHEAKRYLQYCFQKTQSMVALADLRRLFPNISRTTYYAWKNELVQGSVSSPFLSPPNTPEGGDHPGSTAGILGEKQSYGESCTFLNNVTQCQILRQSVADISQLNFNMWRKKVFKCSTKSQNLKHPQGVTLHYRAWKKYFHRQTTRRKVMEQRMPYCHFRQRYPNISGSTYSFWRAAGRTARGTLPAKPPSPELSESMSVAALLVPESRVQKSLHNAPGTAHLKAEAKLFLQKRYKAQNFPSFRECQALYPTTARSTYYMWKRALHNGLSLINP</sequence>
<comment type="similarity">
    <text evidence="1">Belongs to the vertnin family.</text>
</comment>
<dbReference type="SUPFAM" id="SSF48295">
    <property type="entry name" value="TrpR-like"/>
    <property type="match status" value="1"/>
</dbReference>
<dbReference type="CDD" id="cd22791">
    <property type="entry name" value="OTU_VRTN"/>
    <property type="match status" value="1"/>
</dbReference>
<organism evidence="3 4">
    <name type="scientific">Pelobates cultripes</name>
    <name type="common">Western spadefoot toad</name>
    <dbReference type="NCBI Taxonomy" id="61616"/>
    <lineage>
        <taxon>Eukaryota</taxon>
        <taxon>Metazoa</taxon>
        <taxon>Chordata</taxon>
        <taxon>Craniata</taxon>
        <taxon>Vertebrata</taxon>
        <taxon>Euteleostomi</taxon>
        <taxon>Amphibia</taxon>
        <taxon>Batrachia</taxon>
        <taxon>Anura</taxon>
        <taxon>Pelobatoidea</taxon>
        <taxon>Pelobatidae</taxon>
        <taxon>Pelobates</taxon>
    </lineage>
</organism>
<dbReference type="AlphaFoldDB" id="A0AAD1WUC2"/>